<comment type="subcellular location">
    <subcellularLocation>
        <location evidence="1">Cytoplasmic vesicle</location>
    </subcellularLocation>
    <subcellularLocation>
        <location evidence="2">Secreted</location>
    </subcellularLocation>
</comment>
<dbReference type="PANTHER" id="PTHR35293">
    <property type="entry name" value="EGG CELL-SECRETED PROTEIN 1.5"/>
    <property type="match status" value="1"/>
</dbReference>
<keyword evidence="12" id="KW-1185">Reference proteome</keyword>
<comment type="caution">
    <text evidence="11">The sequence shown here is derived from an EMBL/GenBank/DDBJ whole genome shotgun (WGS) entry which is preliminary data.</text>
</comment>
<protein>
    <recommendedName>
        <fullName evidence="10">Prolamin-like domain-containing protein</fullName>
    </recommendedName>
</protein>
<feature type="chain" id="PRO_5040347447" description="Prolamin-like domain-containing protein" evidence="9">
    <location>
        <begin position="24"/>
        <end position="144"/>
    </location>
</feature>
<sequence>MALNNLVSLLLSCFIAGVIIVAARELPLFKPGQDLAARLENGGGGGGGMVECWSALLELRSCTNEIILFFLDGEAYLGLECCRAIRVITSQCWPAMLTNLGFTSEEGDILKRYCGSSSSSPTQSPAPSPLFSVLPPTGLRAVVG</sequence>
<evidence type="ECO:0000256" key="5">
    <source>
        <dbReference type="ARBA" id="ARBA00023279"/>
    </source>
</evidence>
<keyword evidence="4 9" id="KW-0732">Signal</keyword>
<name>A0A9Q0KAX7_9MAGN</name>
<comment type="similarity">
    <text evidence="8">Belongs to the plant egg cell-secreted peptide family.</text>
</comment>
<proteinExistence type="inferred from homology"/>
<evidence type="ECO:0000256" key="6">
    <source>
        <dbReference type="ARBA" id="ARBA00023329"/>
    </source>
</evidence>
<dbReference type="InterPro" id="IPR008502">
    <property type="entry name" value="Prolamin-like"/>
</dbReference>
<dbReference type="GO" id="GO:0031410">
    <property type="term" value="C:cytoplasmic vesicle"/>
    <property type="evidence" value="ECO:0007669"/>
    <property type="project" value="UniProtKB-SubCell"/>
</dbReference>
<keyword evidence="3" id="KW-0964">Secreted</keyword>
<dbReference type="GO" id="GO:2000008">
    <property type="term" value="P:regulation of protein localization to cell surface"/>
    <property type="evidence" value="ECO:0007669"/>
    <property type="project" value="UniProtKB-ARBA"/>
</dbReference>
<dbReference type="AlphaFoldDB" id="A0A9Q0KAX7"/>
<evidence type="ECO:0000256" key="1">
    <source>
        <dbReference type="ARBA" id="ARBA00004541"/>
    </source>
</evidence>
<evidence type="ECO:0000313" key="12">
    <source>
        <dbReference type="Proteomes" id="UP001141806"/>
    </source>
</evidence>
<organism evidence="11 12">
    <name type="scientific">Protea cynaroides</name>
    <dbReference type="NCBI Taxonomy" id="273540"/>
    <lineage>
        <taxon>Eukaryota</taxon>
        <taxon>Viridiplantae</taxon>
        <taxon>Streptophyta</taxon>
        <taxon>Embryophyta</taxon>
        <taxon>Tracheophyta</taxon>
        <taxon>Spermatophyta</taxon>
        <taxon>Magnoliopsida</taxon>
        <taxon>Proteales</taxon>
        <taxon>Proteaceae</taxon>
        <taxon>Protea</taxon>
    </lineage>
</organism>
<dbReference type="GO" id="GO:0080155">
    <property type="term" value="P:regulation of double fertilization forming a zygote and endosperm"/>
    <property type="evidence" value="ECO:0007669"/>
    <property type="project" value="UniProtKB-ARBA"/>
</dbReference>
<dbReference type="GO" id="GO:0005576">
    <property type="term" value="C:extracellular region"/>
    <property type="evidence" value="ECO:0007669"/>
    <property type="project" value="UniProtKB-SubCell"/>
</dbReference>
<evidence type="ECO:0000256" key="2">
    <source>
        <dbReference type="ARBA" id="ARBA00004613"/>
    </source>
</evidence>
<feature type="signal peptide" evidence="9">
    <location>
        <begin position="1"/>
        <end position="23"/>
    </location>
</feature>
<dbReference type="OrthoDB" id="782765at2759"/>
<evidence type="ECO:0000256" key="4">
    <source>
        <dbReference type="ARBA" id="ARBA00022729"/>
    </source>
</evidence>
<dbReference type="GO" id="GO:0009567">
    <property type="term" value="P:double fertilization forming a zygote and endosperm"/>
    <property type="evidence" value="ECO:0007669"/>
    <property type="project" value="InterPro"/>
</dbReference>
<evidence type="ECO:0000313" key="11">
    <source>
        <dbReference type="EMBL" id="KAJ4967026.1"/>
    </source>
</evidence>
<evidence type="ECO:0000259" key="10">
    <source>
        <dbReference type="Pfam" id="PF05617"/>
    </source>
</evidence>
<evidence type="ECO:0000256" key="9">
    <source>
        <dbReference type="SAM" id="SignalP"/>
    </source>
</evidence>
<accession>A0A9Q0KAX7</accession>
<evidence type="ECO:0000256" key="8">
    <source>
        <dbReference type="ARBA" id="ARBA00034484"/>
    </source>
</evidence>
<keyword evidence="5" id="KW-0278">Fertilization</keyword>
<dbReference type="Proteomes" id="UP001141806">
    <property type="component" value="Unassembled WGS sequence"/>
</dbReference>
<gene>
    <name evidence="11" type="ORF">NE237_018875</name>
</gene>
<keyword evidence="6" id="KW-0968">Cytoplasmic vesicle</keyword>
<dbReference type="PANTHER" id="PTHR35293:SF10">
    <property type="entry name" value="EGG CELL-SECRETED PROTEIN 1.2-RELATED"/>
    <property type="match status" value="1"/>
</dbReference>
<dbReference type="EMBL" id="JAMYWD010000007">
    <property type="protein sequence ID" value="KAJ4967026.1"/>
    <property type="molecule type" value="Genomic_DNA"/>
</dbReference>
<feature type="domain" description="Prolamin-like" evidence="10">
    <location>
        <begin position="51"/>
        <end position="114"/>
    </location>
</feature>
<reference evidence="11" key="1">
    <citation type="journal article" date="2023" name="Plant J.">
        <title>The genome of the king protea, Protea cynaroides.</title>
        <authorList>
            <person name="Chang J."/>
            <person name="Duong T.A."/>
            <person name="Schoeman C."/>
            <person name="Ma X."/>
            <person name="Roodt D."/>
            <person name="Barker N."/>
            <person name="Li Z."/>
            <person name="Van de Peer Y."/>
            <person name="Mizrachi E."/>
        </authorList>
    </citation>
    <scope>NUCLEOTIDE SEQUENCE</scope>
    <source>
        <tissue evidence="11">Young leaves</tissue>
    </source>
</reference>
<evidence type="ECO:0000256" key="7">
    <source>
        <dbReference type="ARBA" id="ARBA00034457"/>
    </source>
</evidence>
<comment type="function">
    <text evidence="7">Involved in the regulation of gamete interactions during the double fertilization and to prevent multiple-pollen tube attraction; mediates the redistribution of the gamete fusogen HAP2/GCS1 to the cell surface after secretion upon sperm arrival.</text>
</comment>
<dbReference type="InterPro" id="IPR044711">
    <property type="entry name" value="EC11-15"/>
</dbReference>
<evidence type="ECO:0000256" key="3">
    <source>
        <dbReference type="ARBA" id="ARBA00022525"/>
    </source>
</evidence>
<dbReference type="Pfam" id="PF05617">
    <property type="entry name" value="Prolamin_like"/>
    <property type="match status" value="1"/>
</dbReference>